<dbReference type="GO" id="GO:0019684">
    <property type="term" value="P:photosynthesis, light reaction"/>
    <property type="evidence" value="ECO:0007669"/>
    <property type="project" value="InterPro"/>
</dbReference>
<dbReference type="EMBL" id="CP046453">
    <property type="protein sequence ID" value="QGU05616.1"/>
    <property type="molecule type" value="Genomic_DNA"/>
</dbReference>
<organism evidence="3 4">
    <name type="scientific">Corynebacterium comes</name>
    <dbReference type="NCBI Taxonomy" id="2675218"/>
    <lineage>
        <taxon>Bacteria</taxon>
        <taxon>Bacillati</taxon>
        <taxon>Actinomycetota</taxon>
        <taxon>Actinomycetes</taxon>
        <taxon>Mycobacteriales</taxon>
        <taxon>Corynebacteriaceae</taxon>
        <taxon>Corynebacterium</taxon>
    </lineage>
</organism>
<keyword evidence="4" id="KW-1185">Reference proteome</keyword>
<sequence>MSHRSISQLGHATAYDRDGHKLGHVKEIYINNQTGEPDYAEVSHGLFGLRSSIVPLRGHTLEDRTLTLAFSKDLIKDAPPITKEEHLPKRRGEHDAICDYYGLAFVDDVHSYTDEPLDYSTGQLDDGHTTRGFGDGPLHGGSADRLRAISDHELGLDQTPEDRAMRGTSAHGMSDEPREYRRGLDSSTPTEPAGDEPGGHVT</sequence>
<evidence type="ECO:0000256" key="1">
    <source>
        <dbReference type="SAM" id="MobiDB-lite"/>
    </source>
</evidence>
<dbReference type="SUPFAM" id="SSF50346">
    <property type="entry name" value="PRC-barrel domain"/>
    <property type="match status" value="1"/>
</dbReference>
<accession>A0A6B8W3W6</accession>
<feature type="region of interest" description="Disordered" evidence="1">
    <location>
        <begin position="120"/>
        <end position="202"/>
    </location>
</feature>
<dbReference type="Gene3D" id="3.90.50.10">
    <property type="entry name" value="Photosynthetic Reaction Center, subunit H, domain 2"/>
    <property type="match status" value="1"/>
</dbReference>
<dbReference type="KEGG" id="ccoe:CETAM_11920"/>
<dbReference type="InterPro" id="IPR027275">
    <property type="entry name" value="PRC-brl_dom"/>
</dbReference>
<dbReference type="InterPro" id="IPR011033">
    <property type="entry name" value="PRC_barrel-like_sf"/>
</dbReference>
<dbReference type="Proteomes" id="UP000425178">
    <property type="component" value="Chromosome"/>
</dbReference>
<feature type="domain" description="PRC-barrel" evidence="2">
    <location>
        <begin position="5"/>
        <end position="74"/>
    </location>
</feature>
<proteinExistence type="predicted"/>
<dbReference type="GO" id="GO:0030077">
    <property type="term" value="C:plasma membrane light-harvesting complex"/>
    <property type="evidence" value="ECO:0007669"/>
    <property type="project" value="InterPro"/>
</dbReference>
<feature type="compositionally biased region" description="Basic and acidic residues" evidence="1">
    <location>
        <begin position="173"/>
        <end position="184"/>
    </location>
</feature>
<protein>
    <submittedName>
        <fullName evidence="3">PRC-barrel domain protein</fullName>
    </submittedName>
</protein>
<dbReference type="RefSeq" id="WP_156229041.1">
    <property type="nucleotide sequence ID" value="NZ_CP046453.1"/>
</dbReference>
<evidence type="ECO:0000313" key="3">
    <source>
        <dbReference type="EMBL" id="QGU05616.1"/>
    </source>
</evidence>
<evidence type="ECO:0000313" key="4">
    <source>
        <dbReference type="Proteomes" id="UP000425178"/>
    </source>
</evidence>
<feature type="compositionally biased region" description="Basic and acidic residues" evidence="1">
    <location>
        <begin position="142"/>
        <end position="165"/>
    </location>
</feature>
<name>A0A6B8W3W6_9CORY</name>
<evidence type="ECO:0000259" key="2">
    <source>
        <dbReference type="Pfam" id="PF05239"/>
    </source>
</evidence>
<dbReference type="InterPro" id="IPR014747">
    <property type="entry name" value="Bac_photo_RC_H_C"/>
</dbReference>
<dbReference type="Pfam" id="PF05239">
    <property type="entry name" value="PRC"/>
    <property type="match status" value="1"/>
</dbReference>
<dbReference type="AlphaFoldDB" id="A0A6B8W3W6"/>
<reference evidence="3 4" key="1">
    <citation type="journal article" date="2021" name="Int. J. Syst. Evol. Microbiol.">
        <title>Classification of three corynebacterial strains isolated from a small paddock in North Rhine-Westphalia: proposal of &lt;i&gt;Corynebacterium kalinowskii&lt;/i&gt; sp. nov., &lt;i&gt;Corynebacterium comes&lt;/i&gt; sp. nov. and &lt;i&gt;Corynebacterium occultum&lt;/i&gt; sp. nov.</title>
        <authorList>
            <person name="Schaffert L."/>
            <person name="Ruwe M."/>
            <person name="Milse J."/>
            <person name="Hanuschka K."/>
            <person name="Ortseifen V."/>
            <person name="Droste J."/>
            <person name="Brandt D."/>
            <person name="Schl L."/>
            <person name="Kutter Y."/>
            <person name="Vinke S."/>
            <person name="Vieh P."/>
            <person name="Jacob L."/>
            <person name="L N.C."/>
            <person name="Schulte-Berndt E."/>
            <person name="Hain C."/>
            <person name="Linder M."/>
            <person name="Schmidt P."/>
            <person name="Wollenschl L."/>
            <person name="Luttermann T."/>
            <person name="Thieme E."/>
            <person name="Hassa J."/>
            <person name="Haak M."/>
            <person name="Wittchen M."/>
            <person name="Mentz A."/>
            <person name="Persicke M."/>
            <person name="Busche T."/>
            <person name="R C."/>
        </authorList>
    </citation>
    <scope>NUCLEOTIDE SEQUENCE [LARGE SCALE GENOMIC DNA]</scope>
    <source>
        <strain evidence="3 4">2019</strain>
    </source>
</reference>
<gene>
    <name evidence="3" type="ORF">CETAM_11920</name>
</gene>